<dbReference type="InterPro" id="IPR037396">
    <property type="entry name" value="FMN_HAD"/>
</dbReference>
<evidence type="ECO:0000256" key="7">
    <source>
        <dbReference type="ARBA" id="ARBA00023002"/>
    </source>
</evidence>
<dbReference type="Pfam" id="PF00301">
    <property type="entry name" value="Rubredoxin"/>
    <property type="match status" value="1"/>
</dbReference>
<dbReference type="SUPFAM" id="SSF51395">
    <property type="entry name" value="FMN-linked oxidoreductases"/>
    <property type="match status" value="1"/>
</dbReference>
<dbReference type="InterPro" id="IPR013785">
    <property type="entry name" value="Aldolase_TIM"/>
</dbReference>
<dbReference type="STRING" id="877455.Metbo_2110"/>
<gene>
    <name evidence="11" type="ordered locus">Metbo_2110</name>
</gene>
<keyword evidence="2" id="KW-0813">Transport</keyword>
<evidence type="ECO:0000256" key="6">
    <source>
        <dbReference type="ARBA" id="ARBA00022982"/>
    </source>
</evidence>
<dbReference type="KEGG" id="mel:Metbo_2110"/>
<dbReference type="InterPro" id="IPR018527">
    <property type="entry name" value="Rubredoxin_Fe_BS"/>
</dbReference>
<keyword evidence="7 11" id="KW-0560">Oxidoreductase</keyword>
<evidence type="ECO:0000256" key="5">
    <source>
        <dbReference type="ARBA" id="ARBA00022723"/>
    </source>
</evidence>
<dbReference type="Gene3D" id="3.20.20.70">
    <property type="entry name" value="Aldolase class I"/>
    <property type="match status" value="1"/>
</dbReference>
<dbReference type="eggNOG" id="arCOG04391">
    <property type="taxonomic scope" value="Archaea"/>
</dbReference>
<name>F0TBY7_METLA</name>
<dbReference type="GO" id="GO:0005506">
    <property type="term" value="F:iron ion binding"/>
    <property type="evidence" value="ECO:0007669"/>
    <property type="project" value="InterPro"/>
</dbReference>
<dbReference type="EC" id="1.1.3.15" evidence="11"/>
<dbReference type="SMR" id="F0TBY7"/>
<dbReference type="Pfam" id="PF01070">
    <property type="entry name" value="FMN_dh"/>
    <property type="match status" value="2"/>
</dbReference>
<reference evidence="11 12" key="2">
    <citation type="journal article" date="2014" name="Int. J. Syst. Evol. Microbiol.">
        <title>Methanobacterium paludis sp. nov. and a novel strain of Methanobacterium lacus isolated from northern peatlands.</title>
        <authorList>
            <person name="Cadillo-Quiroz H."/>
            <person name="Brauer S.L."/>
            <person name="Goodson N."/>
            <person name="Yavitt J.B."/>
            <person name="Zinder S.H."/>
        </authorList>
    </citation>
    <scope>NUCLEOTIDE SEQUENCE [LARGE SCALE GENOMIC DNA]</scope>
    <source>
        <strain evidence="11 12">AL-21</strain>
    </source>
</reference>
<evidence type="ECO:0000313" key="11">
    <source>
        <dbReference type="EMBL" id="ADZ10329.1"/>
    </source>
</evidence>
<dbReference type="PROSITE" id="PS00202">
    <property type="entry name" value="RUBREDOXIN"/>
    <property type="match status" value="1"/>
</dbReference>
<dbReference type="InterPro" id="IPR024934">
    <property type="entry name" value="Rubredoxin-like_dom"/>
</dbReference>
<dbReference type="GO" id="GO:0003973">
    <property type="term" value="F:(S)-2-hydroxy-acid oxidase activity"/>
    <property type="evidence" value="ECO:0007669"/>
    <property type="project" value="UniProtKB-EC"/>
</dbReference>
<proteinExistence type="predicted"/>
<dbReference type="Proteomes" id="UP000007490">
    <property type="component" value="Chromosome"/>
</dbReference>
<dbReference type="EMBL" id="CP002551">
    <property type="protein sequence ID" value="ADZ10329.1"/>
    <property type="molecule type" value="Genomic_DNA"/>
</dbReference>
<keyword evidence="8" id="KW-0408">Iron</keyword>
<dbReference type="CDD" id="cd00730">
    <property type="entry name" value="rubredoxin"/>
    <property type="match status" value="1"/>
</dbReference>
<evidence type="ECO:0000256" key="4">
    <source>
        <dbReference type="ARBA" id="ARBA00022643"/>
    </source>
</evidence>
<dbReference type="InterPro" id="IPR024935">
    <property type="entry name" value="Rubredoxin_dom"/>
</dbReference>
<dbReference type="PROSITE" id="PS50903">
    <property type="entry name" value="RUBREDOXIN_LIKE"/>
    <property type="match status" value="1"/>
</dbReference>
<sequence>MRYICSYCNIYIYDEEKGDLETKLEPGTTLEEIPDSWLCPVCGMPKEYLKPVNNKIFEIKAKSYTETQHQTQDINYYRSIARNMLHGICGEYDVCNGKPDRMCSGQNFGGSIGFGGAGQGKTFEENYNSLQRYKLKMRVIKDHKEPEMSLSIFNKQIALPVMGSSLSGVKNSMNDSIPEETFYRGLLHGAMSSGTIGMVGNTNDVPDDLGVKTVGENHGWGIPIFKPQSQERLLELIKQAEELNVLAAGVDLEGAGSTFWKTAKKPVYRKGENDLIELVDSTELPLIFKGIMCREDAAKLLDVGAAACYVSNHGGRVLDGAQGVAEVLPEISSEVDGKIPVLADGAIRTGYDVLKILALGADVALIGRPLARLSLAGGEVPVKLYYKYVKDDLRNAMLLTGCDNLNEINMDILTGPSMN</sequence>
<dbReference type="PANTHER" id="PTHR10578">
    <property type="entry name" value="S -2-HYDROXY-ACID OXIDASE-RELATED"/>
    <property type="match status" value="1"/>
</dbReference>
<evidence type="ECO:0000256" key="2">
    <source>
        <dbReference type="ARBA" id="ARBA00022448"/>
    </source>
</evidence>
<evidence type="ECO:0000256" key="8">
    <source>
        <dbReference type="ARBA" id="ARBA00023004"/>
    </source>
</evidence>
<dbReference type="HOGENOM" id="CLU_020639_6_0_2"/>
<evidence type="ECO:0000256" key="3">
    <source>
        <dbReference type="ARBA" id="ARBA00022630"/>
    </source>
</evidence>
<dbReference type="eggNOG" id="arCOG00613">
    <property type="taxonomic scope" value="Archaea"/>
</dbReference>
<evidence type="ECO:0000259" key="9">
    <source>
        <dbReference type="PROSITE" id="PS50903"/>
    </source>
</evidence>
<dbReference type="AlphaFoldDB" id="F0TBY7"/>
<reference evidence="12" key="1">
    <citation type="submission" date="2011-02" db="EMBL/GenBank/DDBJ databases">
        <title>Complete sequence of Methanobacterium sp. AL-21.</title>
        <authorList>
            <consortium name="US DOE Joint Genome Institute"/>
            <person name="Lucas S."/>
            <person name="Copeland A."/>
            <person name="Lapidus A."/>
            <person name="Cheng J.-F."/>
            <person name="Goodwin L."/>
            <person name="Pitluck S."/>
            <person name="Chertkov O."/>
            <person name="Detter J.C."/>
            <person name="Han C."/>
            <person name="Tapia R."/>
            <person name="Land M."/>
            <person name="Hauser L."/>
            <person name="Kyrpides N."/>
            <person name="Ivanova N."/>
            <person name="Mikhailova N."/>
            <person name="Pagani I."/>
            <person name="Cadillo-Quiroz H."/>
            <person name="Imachi H."/>
            <person name="Zinder S."/>
            <person name="Liu W."/>
            <person name="Woyke T."/>
        </authorList>
    </citation>
    <scope>NUCLEOTIDE SEQUENCE [LARGE SCALE GENOMIC DNA]</scope>
    <source>
        <strain evidence="12">AL-21</strain>
    </source>
</reference>
<evidence type="ECO:0000313" key="12">
    <source>
        <dbReference type="Proteomes" id="UP000007490"/>
    </source>
</evidence>
<feature type="domain" description="Rubredoxin-like" evidence="9">
    <location>
        <begin position="2"/>
        <end position="52"/>
    </location>
</feature>
<dbReference type="SUPFAM" id="SSF57802">
    <property type="entry name" value="Rubredoxin-like"/>
    <property type="match status" value="1"/>
</dbReference>
<dbReference type="PANTHER" id="PTHR10578:SF107">
    <property type="entry name" value="2-HYDROXYACID OXIDASE 1"/>
    <property type="match status" value="1"/>
</dbReference>
<keyword evidence="5" id="KW-0479">Metal-binding</keyword>
<dbReference type="Gene3D" id="2.20.28.10">
    <property type="match status" value="1"/>
</dbReference>
<dbReference type="PROSITE" id="PS51349">
    <property type="entry name" value="FMN_HYDROXY_ACID_DH_2"/>
    <property type="match status" value="1"/>
</dbReference>
<keyword evidence="4" id="KW-0288">FMN</keyword>
<keyword evidence="6" id="KW-0249">Electron transport</keyword>
<protein>
    <submittedName>
        <fullName evidence="11">(S)-2-hydroxy-acid oxidase</fullName>
        <ecNumber evidence="11">1.1.3.15</ecNumber>
    </submittedName>
</protein>
<feature type="domain" description="FMN hydroxy acid dehydrogenase" evidence="10">
    <location>
        <begin position="115"/>
        <end position="418"/>
    </location>
</feature>
<keyword evidence="3" id="KW-0285">Flavoprotein</keyword>
<dbReference type="InterPro" id="IPR000262">
    <property type="entry name" value="FMN-dep_DH"/>
</dbReference>
<accession>F0TBY7</accession>
<organism evidence="11 12">
    <name type="scientific">Methanobacterium lacus (strain AL-21)</name>
    <dbReference type="NCBI Taxonomy" id="877455"/>
    <lineage>
        <taxon>Archaea</taxon>
        <taxon>Methanobacteriati</taxon>
        <taxon>Methanobacteriota</taxon>
        <taxon>Methanomada group</taxon>
        <taxon>Methanobacteria</taxon>
        <taxon>Methanobacteriales</taxon>
        <taxon>Methanobacteriaceae</taxon>
        <taxon>Methanobacterium</taxon>
    </lineage>
</organism>
<evidence type="ECO:0000256" key="1">
    <source>
        <dbReference type="ARBA" id="ARBA00001917"/>
    </source>
</evidence>
<evidence type="ECO:0000259" key="10">
    <source>
        <dbReference type="PROSITE" id="PS51349"/>
    </source>
</evidence>
<comment type="cofactor">
    <cofactor evidence="1">
        <name>FMN</name>
        <dbReference type="ChEBI" id="CHEBI:58210"/>
    </cofactor>
</comment>
<keyword evidence="12" id="KW-1185">Reference proteome</keyword>